<evidence type="ECO:0000256" key="1">
    <source>
        <dbReference type="ARBA" id="ARBA00005445"/>
    </source>
</evidence>
<dbReference type="EMBL" id="AZHD01000005">
    <property type="protein sequence ID" value="OAA63482.1"/>
    <property type="molecule type" value="Genomic_DNA"/>
</dbReference>
<comment type="caution">
    <text evidence="4">The sequence shown here is derived from an EMBL/GenBank/DDBJ whole genome shotgun (WGS) entry which is preliminary data.</text>
</comment>
<evidence type="ECO:0000313" key="4">
    <source>
        <dbReference type="EMBL" id="OAA63482.1"/>
    </source>
</evidence>
<dbReference type="OrthoDB" id="10264374at2759"/>
<name>A0A162J492_9HYPO</name>
<accession>A0A162J492</accession>
<evidence type="ECO:0000313" key="5">
    <source>
        <dbReference type="Proteomes" id="UP000076874"/>
    </source>
</evidence>
<protein>
    <submittedName>
        <fullName evidence="4">Outer membrane autotransporter barrel</fullName>
    </submittedName>
</protein>
<evidence type="ECO:0000256" key="3">
    <source>
        <dbReference type="SAM" id="SignalP"/>
    </source>
</evidence>
<organism evidence="4 5">
    <name type="scientific">Niveomyces insectorum RCEF 264</name>
    <dbReference type="NCBI Taxonomy" id="1081102"/>
    <lineage>
        <taxon>Eukaryota</taxon>
        <taxon>Fungi</taxon>
        <taxon>Dikarya</taxon>
        <taxon>Ascomycota</taxon>
        <taxon>Pezizomycotina</taxon>
        <taxon>Sordariomycetes</taxon>
        <taxon>Hypocreomycetidae</taxon>
        <taxon>Hypocreales</taxon>
        <taxon>Cordycipitaceae</taxon>
        <taxon>Niveomyces</taxon>
    </lineage>
</organism>
<sequence>MRFPRLYVLAVLSVAGARAQVVDLGAAADFGVLGSTGVANTGDTSVQLNVGVSPATSVTGFPPGTLTAGTLHAGDALAAEARAAAQAAYSQAAATTGGTDLSGTDLGDQTLAPGVYSFAGAAALAGQLTLNAAGDPAAVWIFQIGTTLSAADASTVSLVNAALACNVFWQVGSTASLAAGSSFAGNVLALDSVTLGTGANVQGAVFALTGGVTLADNSILLPAGCAVAPSSSSSSVLASSSASSLASVSSSLSSVSASISSVLSSVSANSSRSVEIITATSTTTFTVTCTGPTTLYSFGLYFVIPTPCTTVLSATVAYATTKPCPCGKVTPASTYYQPTPPPTLTTYPPSQPTSPTVVVSAAAASNWVQVSVVAAVSLLSVLLVVF</sequence>
<proteinExistence type="inferred from homology"/>
<dbReference type="STRING" id="1081102.A0A162J492"/>
<dbReference type="InterPro" id="IPR021884">
    <property type="entry name" value="Ice-bd_prot"/>
</dbReference>
<keyword evidence="5" id="KW-1185">Reference proteome</keyword>
<gene>
    <name evidence="4" type="ORF">SPI_03645</name>
</gene>
<evidence type="ECO:0000256" key="2">
    <source>
        <dbReference type="ARBA" id="ARBA00022729"/>
    </source>
</evidence>
<reference evidence="4 5" key="1">
    <citation type="journal article" date="2016" name="Genome Biol. Evol.">
        <title>Divergent and convergent evolution of fungal pathogenicity.</title>
        <authorList>
            <person name="Shang Y."/>
            <person name="Xiao G."/>
            <person name="Zheng P."/>
            <person name="Cen K."/>
            <person name="Zhan S."/>
            <person name="Wang C."/>
        </authorList>
    </citation>
    <scope>NUCLEOTIDE SEQUENCE [LARGE SCALE GENOMIC DNA]</scope>
    <source>
        <strain evidence="4 5">RCEF 264</strain>
    </source>
</reference>
<dbReference type="Pfam" id="PF11999">
    <property type="entry name" value="Ice_binding"/>
    <property type="match status" value="1"/>
</dbReference>
<feature type="chain" id="PRO_5007835679" evidence="3">
    <location>
        <begin position="20"/>
        <end position="386"/>
    </location>
</feature>
<comment type="similarity">
    <text evidence="1">Belongs to the ice-binding protein family.</text>
</comment>
<dbReference type="AlphaFoldDB" id="A0A162J492"/>
<feature type="signal peptide" evidence="3">
    <location>
        <begin position="1"/>
        <end position="19"/>
    </location>
</feature>
<dbReference type="Proteomes" id="UP000076874">
    <property type="component" value="Unassembled WGS sequence"/>
</dbReference>
<keyword evidence="2 3" id="KW-0732">Signal</keyword>